<dbReference type="GO" id="GO:0005886">
    <property type="term" value="C:plasma membrane"/>
    <property type="evidence" value="ECO:0007669"/>
    <property type="project" value="UniProtKB-SubCell"/>
</dbReference>
<dbReference type="InterPro" id="IPR036259">
    <property type="entry name" value="MFS_trans_sf"/>
</dbReference>
<dbReference type="SUPFAM" id="SSF103473">
    <property type="entry name" value="MFS general substrate transporter"/>
    <property type="match status" value="1"/>
</dbReference>
<dbReference type="RefSeq" id="WP_169640695.1">
    <property type="nucleotide sequence ID" value="NZ_CP048788.1"/>
</dbReference>
<dbReference type="KEGG" id="rpon:G3256_10050"/>
<evidence type="ECO:0000256" key="4">
    <source>
        <dbReference type="ARBA" id="ARBA00022989"/>
    </source>
</evidence>
<feature type="transmembrane region" description="Helical" evidence="6">
    <location>
        <begin position="44"/>
        <end position="67"/>
    </location>
</feature>
<keyword evidence="4 6" id="KW-1133">Transmembrane helix</keyword>
<dbReference type="PANTHER" id="PTHR43124">
    <property type="entry name" value="PURINE EFFLUX PUMP PBUE"/>
    <property type="match status" value="1"/>
</dbReference>
<feature type="transmembrane region" description="Helical" evidence="6">
    <location>
        <begin position="216"/>
        <end position="237"/>
    </location>
</feature>
<evidence type="ECO:0000256" key="2">
    <source>
        <dbReference type="ARBA" id="ARBA00022475"/>
    </source>
</evidence>
<accession>A0A858SU30</accession>
<dbReference type="PANTHER" id="PTHR43124:SF3">
    <property type="entry name" value="CHLORAMPHENICOL EFFLUX PUMP RV0191"/>
    <property type="match status" value="1"/>
</dbReference>
<protein>
    <submittedName>
        <fullName evidence="7">MFS transporter</fullName>
    </submittedName>
</protein>
<organism evidence="7 8">
    <name type="scientific">Roseobacter ponti</name>
    <dbReference type="NCBI Taxonomy" id="1891787"/>
    <lineage>
        <taxon>Bacteria</taxon>
        <taxon>Pseudomonadati</taxon>
        <taxon>Pseudomonadota</taxon>
        <taxon>Alphaproteobacteria</taxon>
        <taxon>Rhodobacterales</taxon>
        <taxon>Roseobacteraceae</taxon>
        <taxon>Roseobacter</taxon>
    </lineage>
</organism>
<feature type="transmembrane region" description="Helical" evidence="6">
    <location>
        <begin position="296"/>
        <end position="316"/>
    </location>
</feature>
<dbReference type="InterPro" id="IPR011701">
    <property type="entry name" value="MFS"/>
</dbReference>
<dbReference type="AlphaFoldDB" id="A0A858SU30"/>
<feature type="transmembrane region" description="Helical" evidence="6">
    <location>
        <begin position="269"/>
        <end position="290"/>
    </location>
</feature>
<feature type="transmembrane region" description="Helical" evidence="6">
    <location>
        <begin position="243"/>
        <end position="262"/>
    </location>
</feature>
<dbReference type="Pfam" id="PF07690">
    <property type="entry name" value="MFS_1"/>
    <property type="match status" value="1"/>
</dbReference>
<evidence type="ECO:0000313" key="7">
    <source>
        <dbReference type="EMBL" id="QJF51478.1"/>
    </source>
</evidence>
<dbReference type="Gene3D" id="1.20.1250.20">
    <property type="entry name" value="MFS general substrate transporter like domains"/>
    <property type="match status" value="1"/>
</dbReference>
<dbReference type="InterPro" id="IPR050189">
    <property type="entry name" value="MFS_Efflux_Transporters"/>
</dbReference>
<feature type="transmembrane region" description="Helical" evidence="6">
    <location>
        <begin position="74"/>
        <end position="95"/>
    </location>
</feature>
<evidence type="ECO:0000256" key="3">
    <source>
        <dbReference type="ARBA" id="ARBA00022692"/>
    </source>
</evidence>
<evidence type="ECO:0000313" key="8">
    <source>
        <dbReference type="Proteomes" id="UP000503308"/>
    </source>
</evidence>
<keyword evidence="5 6" id="KW-0472">Membrane</keyword>
<evidence type="ECO:0000256" key="6">
    <source>
        <dbReference type="SAM" id="Phobius"/>
    </source>
</evidence>
<feature type="transmembrane region" description="Helical" evidence="6">
    <location>
        <begin position="362"/>
        <end position="380"/>
    </location>
</feature>
<reference evidence="7 8" key="1">
    <citation type="submission" date="2020-02" db="EMBL/GenBank/DDBJ databases">
        <title>Genome sequence of Roseobacter ponti.</title>
        <authorList>
            <person name="Hollensteiner J."/>
            <person name="Schneider D."/>
            <person name="Poehlein A."/>
            <person name="Daniel R."/>
        </authorList>
    </citation>
    <scope>NUCLEOTIDE SEQUENCE [LARGE SCALE GENOMIC DNA]</scope>
    <source>
        <strain evidence="7 8">DSM 106830</strain>
    </source>
</reference>
<comment type="subcellular location">
    <subcellularLocation>
        <location evidence="1">Cell membrane</location>
        <topology evidence="1">Multi-pass membrane protein</topology>
    </subcellularLocation>
</comment>
<name>A0A858SU30_9RHOB</name>
<dbReference type="EMBL" id="CP048788">
    <property type="protein sequence ID" value="QJF51478.1"/>
    <property type="molecule type" value="Genomic_DNA"/>
</dbReference>
<feature type="transmembrane region" description="Helical" evidence="6">
    <location>
        <begin position="156"/>
        <end position="178"/>
    </location>
</feature>
<dbReference type="CDD" id="cd06174">
    <property type="entry name" value="MFS"/>
    <property type="match status" value="1"/>
</dbReference>
<gene>
    <name evidence="7" type="ORF">G3256_10050</name>
</gene>
<dbReference type="Proteomes" id="UP000503308">
    <property type="component" value="Chromosome"/>
</dbReference>
<evidence type="ECO:0000256" key="5">
    <source>
        <dbReference type="ARBA" id="ARBA00023136"/>
    </source>
</evidence>
<keyword evidence="2" id="KW-1003">Cell membrane</keyword>
<evidence type="ECO:0000256" key="1">
    <source>
        <dbReference type="ARBA" id="ARBA00004651"/>
    </source>
</evidence>
<proteinExistence type="predicted"/>
<keyword evidence="3 6" id="KW-0812">Transmembrane</keyword>
<dbReference type="GO" id="GO:0022857">
    <property type="term" value="F:transmembrane transporter activity"/>
    <property type="evidence" value="ECO:0007669"/>
    <property type="project" value="InterPro"/>
</dbReference>
<keyword evidence="8" id="KW-1185">Reference proteome</keyword>
<sequence>MQKTNWGLVFALWGAGLGAAAQYGKFSATFDQLPAIYPQAGNALGLIVSCVGILGIFCGVIAGLLVARVRYRRALLWGLWTGAALSAFQALLPPLPWMLASRALEGLSHLALVVAAPTLIAQLCAPGDRGLAMTLWGTFFGVAFAILAWAGLPLVAIGGLPALLVAHALYLSVFALYLGRRLRALDIDSPPVALSPGRILREHVAIYSSPAISAPALGWLFYTFCFVSILTVLPPYIPEETRAFVMGAMPLVSIGVSMTLGVMLLRVMAAVGVIITGFTGSALAMLWLWADPGGSVPALVLAGFMGLIQGASFAAVPQLNHQPETQAQANGAMAQMGNVGNTLGTPVMAITAGAMGYAGLPVLAGAAFLLGACVHLLLSLRRRTVAGPA</sequence>
<feature type="transmembrane region" description="Helical" evidence="6">
    <location>
        <begin position="337"/>
        <end position="356"/>
    </location>
</feature>
<feature type="transmembrane region" description="Helical" evidence="6">
    <location>
        <begin position="107"/>
        <end position="124"/>
    </location>
</feature>
<feature type="transmembrane region" description="Helical" evidence="6">
    <location>
        <begin position="131"/>
        <end position="150"/>
    </location>
</feature>